<reference evidence="1 2" key="2">
    <citation type="journal article" date="2022" name="Mol. Ecol. Resour.">
        <title>The genomes of chicory, endive, great burdock and yacon provide insights into Asteraceae paleo-polyploidization history and plant inulin production.</title>
        <authorList>
            <person name="Fan W."/>
            <person name="Wang S."/>
            <person name="Wang H."/>
            <person name="Wang A."/>
            <person name="Jiang F."/>
            <person name="Liu H."/>
            <person name="Zhao H."/>
            <person name="Xu D."/>
            <person name="Zhang Y."/>
        </authorList>
    </citation>
    <scope>NUCLEOTIDE SEQUENCE [LARGE SCALE GENOMIC DNA]</scope>
    <source>
        <strain evidence="2">cv. Yunnan</strain>
        <tissue evidence="1">Leaves</tissue>
    </source>
</reference>
<protein>
    <submittedName>
        <fullName evidence="1">Uncharacterized protein</fullName>
    </submittedName>
</protein>
<proteinExistence type="predicted"/>
<name>A0ACB9J928_9ASTR</name>
<organism evidence="1 2">
    <name type="scientific">Smallanthus sonchifolius</name>
    <dbReference type="NCBI Taxonomy" id="185202"/>
    <lineage>
        <taxon>Eukaryota</taxon>
        <taxon>Viridiplantae</taxon>
        <taxon>Streptophyta</taxon>
        <taxon>Embryophyta</taxon>
        <taxon>Tracheophyta</taxon>
        <taxon>Spermatophyta</taxon>
        <taxon>Magnoliopsida</taxon>
        <taxon>eudicotyledons</taxon>
        <taxon>Gunneridae</taxon>
        <taxon>Pentapetalae</taxon>
        <taxon>asterids</taxon>
        <taxon>campanulids</taxon>
        <taxon>Asterales</taxon>
        <taxon>Asteraceae</taxon>
        <taxon>Asteroideae</taxon>
        <taxon>Heliantheae alliance</taxon>
        <taxon>Millerieae</taxon>
        <taxon>Smallanthus</taxon>
    </lineage>
</organism>
<accession>A0ACB9J928</accession>
<dbReference type="EMBL" id="CM042022">
    <property type="protein sequence ID" value="KAI3815772.1"/>
    <property type="molecule type" value="Genomic_DNA"/>
</dbReference>
<dbReference type="Proteomes" id="UP001056120">
    <property type="component" value="Linkage Group LG05"/>
</dbReference>
<gene>
    <name evidence="1" type="ORF">L1987_15453</name>
</gene>
<evidence type="ECO:0000313" key="2">
    <source>
        <dbReference type="Proteomes" id="UP001056120"/>
    </source>
</evidence>
<reference evidence="2" key="1">
    <citation type="journal article" date="2022" name="Mol. Ecol. Resour.">
        <title>The genomes of chicory, endive, great burdock and yacon provide insights into Asteraceae palaeo-polyploidization history and plant inulin production.</title>
        <authorList>
            <person name="Fan W."/>
            <person name="Wang S."/>
            <person name="Wang H."/>
            <person name="Wang A."/>
            <person name="Jiang F."/>
            <person name="Liu H."/>
            <person name="Zhao H."/>
            <person name="Xu D."/>
            <person name="Zhang Y."/>
        </authorList>
    </citation>
    <scope>NUCLEOTIDE SEQUENCE [LARGE SCALE GENOMIC DNA]</scope>
    <source>
        <strain evidence="2">cv. Yunnan</strain>
    </source>
</reference>
<comment type="caution">
    <text evidence="1">The sequence shown here is derived from an EMBL/GenBank/DDBJ whole genome shotgun (WGS) entry which is preliminary data.</text>
</comment>
<keyword evidence="2" id="KW-1185">Reference proteome</keyword>
<evidence type="ECO:0000313" key="1">
    <source>
        <dbReference type="EMBL" id="KAI3815772.1"/>
    </source>
</evidence>
<sequence>MTRTKWLEMIKSWKKVLPVSPLVPIQKERYVNKDKCVGRIISWFYDDEFKLFAIKRTDGVQYLKPRLKYFNSLPRCEINGQSTKPLINPSGNGIAKSIAKLIRIEGGSGKYHVKTVSKIPLKKIPQDVLSELKWWYVDVITGEAVVEDMNGRVLMRFFDAMNIINFSKFDQKMLKHREIMYTKEWRE</sequence>